<protein>
    <recommendedName>
        <fullName evidence="4">PH domain-containing protein</fullName>
    </recommendedName>
</protein>
<feature type="compositionally biased region" description="Low complexity" evidence="3">
    <location>
        <begin position="213"/>
        <end position="225"/>
    </location>
</feature>
<feature type="compositionally biased region" description="Low complexity" evidence="3">
    <location>
        <begin position="1597"/>
        <end position="1610"/>
    </location>
</feature>
<feature type="region of interest" description="Disordered" evidence="3">
    <location>
        <begin position="906"/>
        <end position="978"/>
    </location>
</feature>
<feature type="region of interest" description="Disordered" evidence="3">
    <location>
        <begin position="1025"/>
        <end position="1147"/>
    </location>
</feature>
<feature type="compositionally biased region" description="Basic and acidic residues" evidence="3">
    <location>
        <begin position="1667"/>
        <end position="1676"/>
    </location>
</feature>
<feature type="region of interest" description="Disordered" evidence="3">
    <location>
        <begin position="483"/>
        <end position="659"/>
    </location>
</feature>
<feature type="compositionally biased region" description="Low complexity" evidence="3">
    <location>
        <begin position="11"/>
        <end position="24"/>
    </location>
</feature>
<evidence type="ECO:0000256" key="2">
    <source>
        <dbReference type="ARBA" id="ARBA00023306"/>
    </source>
</evidence>
<dbReference type="SMART" id="SM00233">
    <property type="entry name" value="PH"/>
    <property type="match status" value="1"/>
</dbReference>
<keyword evidence="6" id="KW-1185">Reference proteome</keyword>
<dbReference type="PROSITE" id="PS50003">
    <property type="entry name" value="PH_DOMAIN"/>
    <property type="match status" value="1"/>
</dbReference>
<evidence type="ECO:0000313" key="6">
    <source>
        <dbReference type="Proteomes" id="UP000308549"/>
    </source>
</evidence>
<feature type="compositionally biased region" description="Basic and acidic residues" evidence="3">
    <location>
        <begin position="348"/>
        <end position="362"/>
    </location>
</feature>
<feature type="compositionally biased region" description="Polar residues" evidence="3">
    <location>
        <begin position="1052"/>
        <end position="1074"/>
    </location>
</feature>
<feature type="compositionally biased region" description="Low complexity" evidence="3">
    <location>
        <begin position="405"/>
        <end position="423"/>
    </location>
</feature>
<dbReference type="FunFam" id="2.30.29.30:FF:000311">
    <property type="entry name" value="GTP binding protein (Bud4)"/>
    <property type="match status" value="1"/>
</dbReference>
<dbReference type="GO" id="GO:0051301">
    <property type="term" value="P:cell division"/>
    <property type="evidence" value="ECO:0007669"/>
    <property type="project" value="UniProtKB-KW"/>
</dbReference>
<feature type="compositionally biased region" description="Basic and acidic residues" evidence="3">
    <location>
        <begin position="1283"/>
        <end position="1299"/>
    </location>
</feature>
<dbReference type="PANTHER" id="PTHR36100">
    <property type="entry name" value="BUD SITE SELECTION PROTEIN 4"/>
    <property type="match status" value="1"/>
</dbReference>
<feature type="compositionally biased region" description="Basic and acidic residues" evidence="3">
    <location>
        <begin position="537"/>
        <end position="547"/>
    </location>
</feature>
<dbReference type="Pfam" id="PF08174">
    <property type="entry name" value="Anillin"/>
    <property type="match status" value="1"/>
</dbReference>
<dbReference type="InterPro" id="IPR001849">
    <property type="entry name" value="PH_domain"/>
</dbReference>
<dbReference type="InterPro" id="IPR011993">
    <property type="entry name" value="PH-like_dom_sf"/>
</dbReference>
<feature type="compositionally biased region" description="Basic and acidic residues" evidence="3">
    <location>
        <begin position="424"/>
        <end position="433"/>
    </location>
</feature>
<feature type="compositionally biased region" description="Acidic residues" evidence="3">
    <location>
        <begin position="499"/>
        <end position="514"/>
    </location>
</feature>
<dbReference type="Proteomes" id="UP000308549">
    <property type="component" value="Unassembled WGS sequence"/>
</dbReference>
<feature type="region of interest" description="Disordered" evidence="3">
    <location>
        <begin position="1"/>
        <end position="123"/>
    </location>
</feature>
<dbReference type="InterPro" id="IPR012966">
    <property type="entry name" value="AHD"/>
</dbReference>
<feature type="compositionally biased region" description="Acidic residues" evidence="3">
    <location>
        <begin position="849"/>
        <end position="860"/>
    </location>
</feature>
<evidence type="ECO:0000256" key="1">
    <source>
        <dbReference type="ARBA" id="ARBA00022618"/>
    </source>
</evidence>
<feature type="compositionally biased region" description="Acidic residues" evidence="3">
    <location>
        <begin position="326"/>
        <end position="336"/>
    </location>
</feature>
<feature type="region of interest" description="Disordered" evidence="3">
    <location>
        <begin position="143"/>
        <end position="447"/>
    </location>
</feature>
<evidence type="ECO:0000259" key="4">
    <source>
        <dbReference type="PROSITE" id="PS50003"/>
    </source>
</evidence>
<dbReference type="Pfam" id="PF00169">
    <property type="entry name" value="PH"/>
    <property type="match status" value="1"/>
</dbReference>
<feature type="region of interest" description="Disordered" evidence="3">
    <location>
        <begin position="1241"/>
        <end position="1299"/>
    </location>
</feature>
<feature type="region of interest" description="Disordered" evidence="3">
    <location>
        <begin position="741"/>
        <end position="787"/>
    </location>
</feature>
<keyword evidence="1" id="KW-0132">Cell division</keyword>
<gene>
    <name evidence="5" type="ORF">B0A50_06179</name>
</gene>
<reference evidence="5 6" key="1">
    <citation type="submission" date="2017-03" db="EMBL/GenBank/DDBJ databases">
        <title>Genomes of endolithic fungi from Antarctica.</title>
        <authorList>
            <person name="Coleine C."/>
            <person name="Masonjones S."/>
            <person name="Stajich J.E."/>
        </authorList>
    </citation>
    <scope>NUCLEOTIDE SEQUENCE [LARGE SCALE GENOMIC DNA]</scope>
    <source>
        <strain evidence="5 6">CCFEE 6315</strain>
    </source>
</reference>
<keyword evidence="2" id="KW-0131">Cell cycle</keyword>
<evidence type="ECO:0000313" key="5">
    <source>
        <dbReference type="EMBL" id="TKA25114.1"/>
    </source>
</evidence>
<dbReference type="CDD" id="cd13278">
    <property type="entry name" value="PH_Bud4"/>
    <property type="match status" value="1"/>
</dbReference>
<dbReference type="Gene3D" id="2.30.29.30">
    <property type="entry name" value="Pleckstrin-homology domain (PH domain)/Phosphotyrosine-binding domain (PTB)"/>
    <property type="match status" value="1"/>
</dbReference>
<feature type="compositionally biased region" description="Polar residues" evidence="3">
    <location>
        <begin position="194"/>
        <end position="204"/>
    </location>
</feature>
<feature type="compositionally biased region" description="Pro residues" evidence="3">
    <location>
        <begin position="1630"/>
        <end position="1644"/>
    </location>
</feature>
<sequence length="1676" mass="184888">MVRQVQPLRISKSNSTSSHASATSPDKMAAPRPLAELGQGSPRRNSPSYNQATRKMIVSREPSPFNPTEMSSPPSDKGSPRTFWTGRENTMSPFRFDENTPDRSPSPAASPRRRPSVEKLMQAGRVKSSNIFALETKDVYDPDSVPIVERPTANRPLSQQLMNNSFTRFDSFRKENNPMRSPHRSQGHKRSETEISLPTFSPTQVPLPDSPEKQQQSSPSPTKSSLARTSMFAASPPPSFNLESANRSDDEPMGAATPRALHRNNKSVTFQADPPVVQEYEQRTPEPSVSVGSREGSWDSDEFYDQDVSFERGSSAEAQDRSGFSEGDDSFDDDLENADKTPVVLPEHWSRMSPDEARRDLVNQEDDVFDETPSPSPQRPILGRSESVTSDGGSRPLPAIPGGFAAQAERASLAARNLPAPARRQSEIEHGSVEDAPITTGDTDEKQDILVRVAEAPLQDDEEGEDSYVADLADLDYVPPRISRESILKKVRGSKYDFEDNDDDEEEPSMLEGEETQRPTYEELARMDPDQPIPSRENSRKISDSCDQRSPVAPQRDQDAEVDDVGIKQEPLDDEEANVDLNAIPEVSVSGQVEHERSPSRMDDYIRDSSVLHHQPQPFQEHQHVRQSPARSESEDENENSSRYSSTEPEAESTVLHNTQIEVAEEEEGKETLDEAMQLLTVKDYSEVIGEVTDATTGQQMNGEFKADSEQKSLPATRSFMGLPTYLSTDDYDFGMGKYITPSPPAAKDENKNPLETIPGPHLALPAELHENGSSVPNGDRKDLLEATQVPHLAPPTKLHEAFESAPVLPPSTEAEDQISPPGTPDSVVHNSRTSDVSSLDPPEQLGENAEEEMYPEPELPEIPHIPDIPERRSTIKTGGKLRSRPSATPADYEMMAQQRRMISLEHPVPPIPGQYQTAEDESERPNTASSSEVSERSGKANFHADHQPTLGRRASRRQSRRMRIDMPQLQGLEADDLGMGMEKEFERVLESQKVGTTLSIPPPHLATPGGGDCVYGAAPLGEYAEANMPSSPFSPQSRAGANGRSQKGYMTRQNTKVVVASNRNISGESSATAKSGESGNSGPMSPNSGLRSTSSRRSSTRSPRKPSGEQYLKTEPWNGKQRRRSVRNASAQKALGEPAPPLPGHESALGVVAEDFAMTGPSDEVDDSVERGRLFVKVVGVKDLDLPMPRNDRVYFQLTLDNGMHCVTTTSLELGKNASIGQEFELVVQSDLEFQLTLTTKLPPPPRVETPTTSMRGGATSPTKSTKSTQSAFSRLLSSPKKRAERERVEREAAEAEERRAREEAQRLRARRQPTTWDLLHELVNGSDGSFARAYINLKAHEQGCYGRQLTVDVPCYNEWALEKDSHVVNSVRSKRGTHAGPIRKPPYVIGKLELQLLYVPKPKGAGDEDMPKSMGSAVREMGKAKEVKEIVHEGCLSQQGGDCTHWRRRFFRLQNSRLTAYHEHTHQKRAVINLAKASRLVDDKSMLVADPTSGNPGSSKGRRRSAFAEEDEGYQYVEEGFRIRFANGETIDFYADSRALKEEWMDALSQVIGKKMDEPDKKSKWTDLVLAREKKLAALAAAGEQDVDAIRLSDVSSVPSSQMSRASSTATKTIAVPQTTRSAAPSPSKGPPEYAPPPPPPAKTQEEPVPRSQTPPMSARRGHRARDAVKSMIF</sequence>
<evidence type="ECO:0000256" key="3">
    <source>
        <dbReference type="SAM" id="MobiDB-lite"/>
    </source>
</evidence>
<dbReference type="SUPFAM" id="SSF50729">
    <property type="entry name" value="PH domain-like"/>
    <property type="match status" value="1"/>
</dbReference>
<feature type="compositionally biased region" description="Basic and acidic residues" evidence="3">
    <location>
        <begin position="593"/>
        <end position="611"/>
    </location>
</feature>
<accession>A0A4U0TSI9</accession>
<feature type="compositionally biased region" description="Basic and acidic residues" evidence="3">
    <location>
        <begin position="483"/>
        <end position="498"/>
    </location>
</feature>
<feature type="region of interest" description="Disordered" evidence="3">
    <location>
        <begin position="1597"/>
        <end position="1676"/>
    </location>
</feature>
<feature type="compositionally biased region" description="Polar residues" evidence="3">
    <location>
        <begin position="42"/>
        <end position="53"/>
    </location>
</feature>
<feature type="region of interest" description="Disordered" evidence="3">
    <location>
        <begin position="1489"/>
        <end position="1508"/>
    </location>
</feature>
<feature type="compositionally biased region" description="Polar residues" evidence="3">
    <location>
        <begin position="1029"/>
        <end position="1046"/>
    </location>
</feature>
<feature type="compositionally biased region" description="Polar residues" evidence="3">
    <location>
        <begin position="155"/>
        <end position="168"/>
    </location>
</feature>
<dbReference type="InterPro" id="IPR052007">
    <property type="entry name" value="Bud4"/>
</dbReference>
<feature type="compositionally biased region" description="Basic and acidic residues" evidence="3">
    <location>
        <begin position="934"/>
        <end position="947"/>
    </location>
</feature>
<organism evidence="5 6">
    <name type="scientific">Salinomyces thailandicus</name>
    <dbReference type="NCBI Taxonomy" id="706561"/>
    <lineage>
        <taxon>Eukaryota</taxon>
        <taxon>Fungi</taxon>
        <taxon>Dikarya</taxon>
        <taxon>Ascomycota</taxon>
        <taxon>Pezizomycotina</taxon>
        <taxon>Dothideomycetes</taxon>
        <taxon>Dothideomycetidae</taxon>
        <taxon>Mycosphaerellales</taxon>
        <taxon>Teratosphaeriaceae</taxon>
        <taxon>Salinomyces</taxon>
    </lineage>
</organism>
<feature type="region of interest" description="Disordered" evidence="3">
    <location>
        <begin position="808"/>
        <end position="891"/>
    </location>
</feature>
<feature type="compositionally biased region" description="Basic and acidic residues" evidence="3">
    <location>
        <begin position="515"/>
        <end position="529"/>
    </location>
</feature>
<dbReference type="EMBL" id="NAJL01000038">
    <property type="protein sequence ID" value="TKA25114.1"/>
    <property type="molecule type" value="Genomic_DNA"/>
</dbReference>
<feature type="compositionally biased region" description="Polar residues" evidence="3">
    <location>
        <begin position="1611"/>
        <end position="1625"/>
    </location>
</feature>
<dbReference type="GO" id="GO:0005525">
    <property type="term" value="F:GTP binding"/>
    <property type="evidence" value="ECO:0007669"/>
    <property type="project" value="TreeGrafter"/>
</dbReference>
<name>A0A4U0TSI9_9PEZI</name>
<feature type="domain" description="PH" evidence="4">
    <location>
        <begin position="1431"/>
        <end position="1555"/>
    </location>
</feature>
<comment type="caution">
    <text evidence="5">The sequence shown here is derived from an EMBL/GenBank/DDBJ whole genome shotgun (WGS) entry which is preliminary data.</text>
</comment>
<feature type="compositionally biased region" description="Low complexity" evidence="3">
    <location>
        <begin position="1076"/>
        <end position="1098"/>
    </location>
</feature>
<feature type="compositionally biased region" description="Low complexity" evidence="3">
    <location>
        <begin position="1261"/>
        <end position="1272"/>
    </location>
</feature>
<dbReference type="PANTHER" id="PTHR36100:SF1">
    <property type="entry name" value="BUD SITE SELECTION PROTEIN 4"/>
    <property type="match status" value="1"/>
</dbReference>
<proteinExistence type="predicted"/>
<dbReference type="OrthoDB" id="2123378at2759"/>
<feature type="compositionally biased region" description="Polar residues" evidence="3">
    <location>
        <begin position="829"/>
        <end position="838"/>
    </location>
</feature>